<evidence type="ECO:0000256" key="14">
    <source>
        <dbReference type="ARBA" id="ARBA00022840"/>
    </source>
</evidence>
<organism evidence="18 19">
    <name type="scientific">Niallia oryzisoli</name>
    <dbReference type="NCBI Taxonomy" id="1737571"/>
    <lineage>
        <taxon>Bacteria</taxon>
        <taxon>Bacillati</taxon>
        <taxon>Bacillota</taxon>
        <taxon>Bacilli</taxon>
        <taxon>Bacillales</taxon>
        <taxon>Bacillaceae</taxon>
        <taxon>Niallia</taxon>
    </lineage>
</organism>
<evidence type="ECO:0000256" key="9">
    <source>
        <dbReference type="ARBA" id="ARBA00012523"/>
    </source>
</evidence>
<dbReference type="PANTHER" id="PTHR34848">
    <property type="match status" value="1"/>
</dbReference>
<comment type="catalytic activity">
    <reaction evidence="1">
        <text>adenosylcob(III)inamide + ATP = adenosylcob(III)inamide phosphate + ADP + H(+)</text>
        <dbReference type="Rhea" id="RHEA:15769"/>
        <dbReference type="ChEBI" id="CHEBI:2480"/>
        <dbReference type="ChEBI" id="CHEBI:15378"/>
        <dbReference type="ChEBI" id="CHEBI:30616"/>
        <dbReference type="ChEBI" id="CHEBI:58502"/>
        <dbReference type="ChEBI" id="CHEBI:456216"/>
        <dbReference type="EC" id="2.7.1.156"/>
    </reaction>
</comment>
<keyword evidence="19" id="KW-1185">Reference proteome</keyword>
<evidence type="ECO:0000256" key="8">
    <source>
        <dbReference type="ARBA" id="ARBA00012016"/>
    </source>
</evidence>
<dbReference type="Pfam" id="PF02283">
    <property type="entry name" value="CobU"/>
    <property type="match status" value="1"/>
</dbReference>
<dbReference type="PIRSF" id="PIRSF006135">
    <property type="entry name" value="CobU"/>
    <property type="match status" value="1"/>
</dbReference>
<proteinExistence type="inferred from homology"/>
<dbReference type="EC" id="2.7.7.62" evidence="9"/>
<dbReference type="Proteomes" id="UP001357223">
    <property type="component" value="Chromosome"/>
</dbReference>
<evidence type="ECO:0000256" key="2">
    <source>
        <dbReference type="ARBA" id="ARBA00000711"/>
    </source>
</evidence>
<name>A0ABZ2CHT9_9BACI</name>
<dbReference type="CDD" id="cd00544">
    <property type="entry name" value="CobU"/>
    <property type="match status" value="1"/>
</dbReference>
<comment type="function">
    <text evidence="4">Catalyzes ATP-dependent phosphorylation of adenosylcobinamide and addition of GMP to adenosylcobinamide phosphate.</text>
</comment>
<comment type="pathway">
    <text evidence="6">Cofactor biosynthesis; adenosylcobalamin biosynthesis; adenosylcobalamin from cob(II)yrinate a,c-diamide: step 5/7.</text>
</comment>
<evidence type="ECO:0000256" key="16">
    <source>
        <dbReference type="ARBA" id="ARBA00029570"/>
    </source>
</evidence>
<dbReference type="RefSeq" id="WP_338450771.1">
    <property type="nucleotide sequence ID" value="NZ_CP137640.1"/>
</dbReference>
<evidence type="ECO:0000256" key="13">
    <source>
        <dbReference type="ARBA" id="ARBA00022777"/>
    </source>
</evidence>
<dbReference type="EC" id="2.7.1.156" evidence="8"/>
<keyword evidence="11" id="KW-0808">Transferase</keyword>
<evidence type="ECO:0000256" key="3">
    <source>
        <dbReference type="ARBA" id="ARBA00001522"/>
    </source>
</evidence>
<evidence type="ECO:0000256" key="17">
    <source>
        <dbReference type="ARBA" id="ARBA00030571"/>
    </source>
</evidence>
<dbReference type="InterPro" id="IPR027417">
    <property type="entry name" value="P-loop_NTPase"/>
</dbReference>
<gene>
    <name evidence="18" type="ORF">R4Z09_02105</name>
</gene>
<dbReference type="InterPro" id="IPR003203">
    <property type="entry name" value="CobU/CobP"/>
</dbReference>
<sequence length="193" mass="21948">MAKAESIIFITGGVRSGKSSFAEHLAADMWKRSGAGKLHYIAAMQPSDTEMKKRILKHQAGRQQSGLDWMTWEKPVSIEELAPSFHHHDVVLLDCLTTWLNNELFFEEKKWQEESFVEELLEEMWHGILRIAQEVRVLVIVSNEVLHEPIAGNELVFQYSRLLGKLHQRIVASSSKAFLVEAGIPVDMKGVVQ</sequence>
<comment type="pathway">
    <text evidence="5">Cofactor biosynthesis; adenosylcobalamin biosynthesis; adenosylcobalamin from cob(II)yrinate a,c-diamide: step 6/7.</text>
</comment>
<comment type="catalytic activity">
    <reaction evidence="3">
        <text>adenosylcob(III)inamide + GTP = adenosylcob(III)inamide phosphate + GDP + H(+)</text>
        <dbReference type="Rhea" id="RHEA:15765"/>
        <dbReference type="ChEBI" id="CHEBI:2480"/>
        <dbReference type="ChEBI" id="CHEBI:15378"/>
        <dbReference type="ChEBI" id="CHEBI:37565"/>
        <dbReference type="ChEBI" id="CHEBI:58189"/>
        <dbReference type="ChEBI" id="CHEBI:58502"/>
        <dbReference type="EC" id="2.7.1.156"/>
    </reaction>
</comment>
<comment type="similarity">
    <text evidence="7">Belongs to the CobU/CobP family.</text>
</comment>
<evidence type="ECO:0000256" key="15">
    <source>
        <dbReference type="ARBA" id="ARBA00023134"/>
    </source>
</evidence>
<dbReference type="SUPFAM" id="SSF52540">
    <property type="entry name" value="P-loop containing nucleoside triphosphate hydrolases"/>
    <property type="match status" value="1"/>
</dbReference>
<evidence type="ECO:0000256" key="5">
    <source>
        <dbReference type="ARBA" id="ARBA00004692"/>
    </source>
</evidence>
<evidence type="ECO:0000256" key="12">
    <source>
        <dbReference type="ARBA" id="ARBA00022741"/>
    </source>
</evidence>
<keyword evidence="10" id="KW-0169">Cobalamin biosynthesis</keyword>
<evidence type="ECO:0000256" key="7">
    <source>
        <dbReference type="ARBA" id="ARBA00007490"/>
    </source>
</evidence>
<comment type="catalytic activity">
    <reaction evidence="2">
        <text>adenosylcob(III)inamide phosphate + GTP + H(+) = adenosylcob(III)inamide-GDP + diphosphate</text>
        <dbReference type="Rhea" id="RHEA:22712"/>
        <dbReference type="ChEBI" id="CHEBI:15378"/>
        <dbReference type="ChEBI" id="CHEBI:33019"/>
        <dbReference type="ChEBI" id="CHEBI:37565"/>
        <dbReference type="ChEBI" id="CHEBI:58502"/>
        <dbReference type="ChEBI" id="CHEBI:60487"/>
        <dbReference type="EC" id="2.7.7.62"/>
    </reaction>
</comment>
<evidence type="ECO:0000256" key="11">
    <source>
        <dbReference type="ARBA" id="ARBA00022679"/>
    </source>
</evidence>
<keyword evidence="15" id="KW-0342">GTP-binding</keyword>
<dbReference type="PANTHER" id="PTHR34848:SF1">
    <property type="entry name" value="BIFUNCTIONAL ADENOSYLCOBALAMIN BIOSYNTHESIS PROTEIN COBU"/>
    <property type="match status" value="1"/>
</dbReference>
<dbReference type="EMBL" id="CP137640">
    <property type="protein sequence ID" value="WVX81861.1"/>
    <property type="molecule type" value="Genomic_DNA"/>
</dbReference>
<dbReference type="GO" id="GO:0016301">
    <property type="term" value="F:kinase activity"/>
    <property type="evidence" value="ECO:0007669"/>
    <property type="project" value="UniProtKB-KW"/>
</dbReference>
<evidence type="ECO:0000313" key="19">
    <source>
        <dbReference type="Proteomes" id="UP001357223"/>
    </source>
</evidence>
<keyword evidence="12" id="KW-0547">Nucleotide-binding</keyword>
<keyword evidence="13 18" id="KW-0418">Kinase</keyword>
<dbReference type="GO" id="GO:0016779">
    <property type="term" value="F:nucleotidyltransferase activity"/>
    <property type="evidence" value="ECO:0007669"/>
    <property type="project" value="UniProtKB-KW"/>
</dbReference>
<reference evidence="18 19" key="1">
    <citation type="submission" date="2023-10" db="EMBL/GenBank/DDBJ databases">
        <title>Niallia locisalis sp.nov. isolated from a salt pond sample.</title>
        <authorList>
            <person name="Li X.-J."/>
            <person name="Dong L."/>
        </authorList>
    </citation>
    <scope>NUCLEOTIDE SEQUENCE [LARGE SCALE GENOMIC DNA]</scope>
    <source>
        <strain evidence="18 19">DSM 29761</strain>
    </source>
</reference>
<evidence type="ECO:0000313" key="18">
    <source>
        <dbReference type="EMBL" id="WVX81861.1"/>
    </source>
</evidence>
<accession>A0ABZ2CHT9</accession>
<protein>
    <recommendedName>
        <fullName evidence="16">Adenosylcobinamide kinase</fullName>
        <ecNumber evidence="8">2.7.1.156</ecNumber>
        <ecNumber evidence="9">2.7.7.62</ecNumber>
    </recommendedName>
    <alternativeName>
        <fullName evidence="17">Adenosylcobinamide-phosphate guanylyltransferase</fullName>
    </alternativeName>
</protein>
<dbReference type="Gene3D" id="3.40.50.300">
    <property type="entry name" value="P-loop containing nucleotide triphosphate hydrolases"/>
    <property type="match status" value="1"/>
</dbReference>
<evidence type="ECO:0000256" key="10">
    <source>
        <dbReference type="ARBA" id="ARBA00022573"/>
    </source>
</evidence>
<keyword evidence="18" id="KW-0548">Nucleotidyltransferase</keyword>
<evidence type="ECO:0000256" key="1">
    <source>
        <dbReference type="ARBA" id="ARBA00000312"/>
    </source>
</evidence>
<evidence type="ECO:0000256" key="4">
    <source>
        <dbReference type="ARBA" id="ARBA00003889"/>
    </source>
</evidence>
<evidence type="ECO:0000256" key="6">
    <source>
        <dbReference type="ARBA" id="ARBA00005159"/>
    </source>
</evidence>
<keyword evidence="14" id="KW-0067">ATP-binding</keyword>